<comment type="cofactor">
    <cofactor evidence="1 8">
        <name>Mg(2+)</name>
        <dbReference type="ChEBI" id="CHEBI:18420"/>
    </cofactor>
</comment>
<evidence type="ECO:0000313" key="10">
    <source>
        <dbReference type="EMBL" id="ASM78589.1"/>
    </source>
</evidence>
<name>A0A221KI49_VITFI</name>
<keyword evidence="3 8" id="KW-0540">Nuclease</keyword>
<comment type="function">
    <text evidence="8">Toxic component of a toxin-antitoxin (TA) system. An RNase.</text>
</comment>
<keyword evidence="2 8" id="KW-1277">Toxin-antitoxin system</keyword>
<keyword evidence="8" id="KW-0800">Toxin</keyword>
<feature type="binding site" evidence="8">
    <location>
        <position position="16"/>
    </location>
    <ligand>
        <name>Mg(2+)</name>
        <dbReference type="ChEBI" id="CHEBI:18420"/>
    </ligand>
</feature>
<feature type="domain" description="PIN" evidence="9">
    <location>
        <begin position="13"/>
        <end position="122"/>
    </location>
</feature>
<dbReference type="GO" id="GO:0016787">
    <property type="term" value="F:hydrolase activity"/>
    <property type="evidence" value="ECO:0007669"/>
    <property type="project" value="UniProtKB-KW"/>
</dbReference>
<evidence type="ECO:0000256" key="1">
    <source>
        <dbReference type="ARBA" id="ARBA00001946"/>
    </source>
</evidence>
<dbReference type="PANTHER" id="PTHR33653:SF1">
    <property type="entry name" value="RIBONUCLEASE VAPC2"/>
    <property type="match status" value="1"/>
</dbReference>
<evidence type="ECO:0000256" key="4">
    <source>
        <dbReference type="ARBA" id="ARBA00022723"/>
    </source>
</evidence>
<evidence type="ECO:0000256" key="8">
    <source>
        <dbReference type="HAMAP-Rule" id="MF_00265"/>
    </source>
</evidence>
<evidence type="ECO:0000256" key="7">
    <source>
        <dbReference type="ARBA" id="ARBA00038093"/>
    </source>
</evidence>
<dbReference type="InterPro" id="IPR002716">
    <property type="entry name" value="PIN_dom"/>
</dbReference>
<proteinExistence type="inferred from homology"/>
<dbReference type="EMBL" id="CP022423">
    <property type="protein sequence ID" value="ASM78589.1"/>
    <property type="molecule type" value="Genomic_DNA"/>
</dbReference>
<protein>
    <recommendedName>
        <fullName evidence="8">Ribonuclease VapC</fullName>
        <shortName evidence="8">RNase VapC</shortName>
        <ecNumber evidence="8">3.1.-.-</ecNumber>
    </recommendedName>
    <alternativeName>
        <fullName evidence="8">Toxin VapC</fullName>
    </alternativeName>
</protein>
<evidence type="ECO:0000256" key="2">
    <source>
        <dbReference type="ARBA" id="ARBA00022649"/>
    </source>
</evidence>
<dbReference type="GO" id="GO:0004540">
    <property type="term" value="F:RNA nuclease activity"/>
    <property type="evidence" value="ECO:0007669"/>
    <property type="project" value="InterPro"/>
</dbReference>
<dbReference type="InterPro" id="IPR050556">
    <property type="entry name" value="Type_II_TA_system_RNase"/>
</dbReference>
<gene>
    <name evidence="8" type="primary">vapC</name>
    <name evidence="10" type="ORF">VITFI_CDS2812</name>
</gene>
<evidence type="ECO:0000259" key="9">
    <source>
        <dbReference type="Pfam" id="PF01850"/>
    </source>
</evidence>
<keyword evidence="5 8" id="KW-0378">Hydrolase</keyword>
<dbReference type="Gene3D" id="3.40.50.1010">
    <property type="entry name" value="5'-nuclease"/>
    <property type="match status" value="1"/>
</dbReference>
<dbReference type="GO" id="GO:0090729">
    <property type="term" value="F:toxin activity"/>
    <property type="evidence" value="ECO:0007669"/>
    <property type="project" value="UniProtKB-KW"/>
</dbReference>
<evidence type="ECO:0000256" key="5">
    <source>
        <dbReference type="ARBA" id="ARBA00022801"/>
    </source>
</evidence>
<dbReference type="CDD" id="cd18738">
    <property type="entry name" value="PIN_VapC4-5_FitB-like"/>
    <property type="match status" value="1"/>
</dbReference>
<accession>A0A221KI49</accession>
<dbReference type="PANTHER" id="PTHR33653">
    <property type="entry name" value="RIBONUCLEASE VAPC2"/>
    <property type="match status" value="1"/>
</dbReference>
<evidence type="ECO:0000256" key="3">
    <source>
        <dbReference type="ARBA" id="ARBA00022722"/>
    </source>
</evidence>
<keyword evidence="4 8" id="KW-0479">Metal-binding</keyword>
<dbReference type="SUPFAM" id="SSF88723">
    <property type="entry name" value="PIN domain-like"/>
    <property type="match status" value="1"/>
</dbReference>
<feature type="binding site" evidence="8">
    <location>
        <position position="101"/>
    </location>
    <ligand>
        <name>Mg(2+)</name>
        <dbReference type="ChEBI" id="CHEBI:18420"/>
    </ligand>
</feature>
<evidence type="ECO:0000313" key="11">
    <source>
        <dbReference type="Proteomes" id="UP000199729"/>
    </source>
</evidence>
<dbReference type="InterPro" id="IPR022907">
    <property type="entry name" value="VapC_family"/>
</dbReference>
<dbReference type="KEGG" id="vff:VITFI_CDS2812"/>
<dbReference type="AlphaFoldDB" id="A0A221KI49"/>
<evidence type="ECO:0000256" key="6">
    <source>
        <dbReference type="ARBA" id="ARBA00022842"/>
    </source>
</evidence>
<sequence>MSGNERAMIGVKYLLDTNFVLGLLKSAPDIVEMATLRNMQAHECAYSAVTRMELLGFAGIMANEDAVIRFRLAHFVYLPITREIEDQAIALRRQRRIKLPDALIAATALHNGLELLTFDAGLLSVMRGWHAY</sequence>
<dbReference type="HAMAP" id="MF_00265">
    <property type="entry name" value="VapC_Nob1"/>
    <property type="match status" value="1"/>
</dbReference>
<dbReference type="GO" id="GO:0000287">
    <property type="term" value="F:magnesium ion binding"/>
    <property type="evidence" value="ECO:0007669"/>
    <property type="project" value="UniProtKB-UniRule"/>
</dbReference>
<keyword evidence="6 8" id="KW-0460">Magnesium</keyword>
<organism evidence="10 11">
    <name type="scientific">Vitreoscilla filiformis</name>
    <dbReference type="NCBI Taxonomy" id="63"/>
    <lineage>
        <taxon>Bacteria</taxon>
        <taxon>Pseudomonadati</taxon>
        <taxon>Pseudomonadota</taxon>
        <taxon>Betaproteobacteria</taxon>
        <taxon>Neisseriales</taxon>
        <taxon>Neisseriaceae</taxon>
        <taxon>Vitreoscilla</taxon>
    </lineage>
</organism>
<comment type="similarity">
    <text evidence="7 8">Belongs to the PINc/VapC protein family.</text>
</comment>
<dbReference type="Proteomes" id="UP000199729">
    <property type="component" value="Chromosome"/>
</dbReference>
<dbReference type="Pfam" id="PF01850">
    <property type="entry name" value="PIN"/>
    <property type="match status" value="1"/>
</dbReference>
<dbReference type="InterPro" id="IPR029060">
    <property type="entry name" value="PIN-like_dom_sf"/>
</dbReference>
<reference evidence="10 11" key="1">
    <citation type="submission" date="2017-07" db="EMBL/GenBank/DDBJ databases">
        <title>Complete Genome Sequence of the cosmetic ferment Vitreoscilla filiformis (ATCC15551).</title>
        <authorList>
            <person name="Contreras S."/>
            <person name="Sagory-Zalkind P."/>
            <person name="Blanquart H."/>
            <person name="Iltis A."/>
            <person name="Morand S.C."/>
        </authorList>
    </citation>
    <scope>NUCLEOTIDE SEQUENCE [LARGE SCALE GENOMIC DNA]</scope>
    <source>
        <strain evidence="10 11">ATCC 15551</strain>
    </source>
</reference>
<dbReference type="EC" id="3.1.-.-" evidence="8"/>
<keyword evidence="11" id="KW-1185">Reference proteome</keyword>